<feature type="region of interest" description="Disordered" evidence="1">
    <location>
        <begin position="1"/>
        <end position="76"/>
    </location>
</feature>
<comment type="caution">
    <text evidence="2">The sequence shown here is derived from an EMBL/GenBank/DDBJ whole genome shotgun (WGS) entry which is preliminary data.</text>
</comment>
<reference evidence="2" key="1">
    <citation type="submission" date="2023-04" db="EMBL/GenBank/DDBJ databases">
        <title>Phytophthora fragariaefolia NBRC 109709.</title>
        <authorList>
            <person name="Ichikawa N."/>
            <person name="Sato H."/>
            <person name="Tonouchi N."/>
        </authorList>
    </citation>
    <scope>NUCLEOTIDE SEQUENCE</scope>
    <source>
        <strain evidence="2">NBRC 109709</strain>
    </source>
</reference>
<proteinExistence type="predicted"/>
<sequence length="76" mass="7479">MLEEESAAPSDLSGAPTSSDGTSEAAELEQKMPVPAPVIAQAKTGMDDDGEVESHTAAHERGSGDAPSAKNAGAGG</sequence>
<keyword evidence="3" id="KW-1185">Reference proteome</keyword>
<accession>A0A9W6XAZ9</accession>
<dbReference type="OrthoDB" id="129649at2759"/>
<dbReference type="AlphaFoldDB" id="A0A9W6XAZ9"/>
<organism evidence="2 3">
    <name type="scientific">Phytophthora fragariaefolia</name>
    <dbReference type="NCBI Taxonomy" id="1490495"/>
    <lineage>
        <taxon>Eukaryota</taxon>
        <taxon>Sar</taxon>
        <taxon>Stramenopiles</taxon>
        <taxon>Oomycota</taxon>
        <taxon>Peronosporomycetes</taxon>
        <taxon>Peronosporales</taxon>
        <taxon>Peronosporaceae</taxon>
        <taxon>Phytophthora</taxon>
    </lineage>
</organism>
<evidence type="ECO:0000313" key="2">
    <source>
        <dbReference type="EMBL" id="GMF34942.1"/>
    </source>
</evidence>
<dbReference type="Proteomes" id="UP001165121">
    <property type="component" value="Unassembled WGS sequence"/>
</dbReference>
<protein>
    <submittedName>
        <fullName evidence="2">Unnamed protein product</fullName>
    </submittedName>
</protein>
<evidence type="ECO:0000256" key="1">
    <source>
        <dbReference type="SAM" id="MobiDB-lite"/>
    </source>
</evidence>
<dbReference type="EMBL" id="BSXT01000839">
    <property type="protein sequence ID" value="GMF34942.1"/>
    <property type="molecule type" value="Genomic_DNA"/>
</dbReference>
<name>A0A9W6XAZ9_9STRA</name>
<gene>
    <name evidence="2" type="ORF">Pfra01_000911800</name>
</gene>
<feature type="compositionally biased region" description="Basic and acidic residues" evidence="1">
    <location>
        <begin position="52"/>
        <end position="63"/>
    </location>
</feature>
<evidence type="ECO:0000313" key="3">
    <source>
        <dbReference type="Proteomes" id="UP001165121"/>
    </source>
</evidence>